<organism evidence="1">
    <name type="scientific">Harvfovirus sp</name>
    <dbReference type="NCBI Taxonomy" id="2487768"/>
    <lineage>
        <taxon>Viruses</taxon>
        <taxon>Varidnaviria</taxon>
        <taxon>Bamfordvirae</taxon>
        <taxon>Nucleocytoviricota</taxon>
        <taxon>Megaviricetes</taxon>
        <taxon>Imitervirales</taxon>
        <taxon>Mimiviridae</taxon>
        <taxon>Klosneuvirinae</taxon>
    </lineage>
</organism>
<gene>
    <name evidence="1" type="ORF">Harvfovirus2_38</name>
</gene>
<name>A0A3G5A007_9VIRU</name>
<evidence type="ECO:0000313" key="1">
    <source>
        <dbReference type="EMBL" id="AYV80508.1"/>
    </source>
</evidence>
<dbReference type="EMBL" id="MK072244">
    <property type="protein sequence ID" value="AYV80508.1"/>
    <property type="molecule type" value="Genomic_DNA"/>
</dbReference>
<accession>A0A3G5A007</accession>
<proteinExistence type="predicted"/>
<sequence>MPPSLIAICLWQSEPYNSLVPIYASTCENCGLNSTPQNLNLCTLFNKKMTKIIHLDIDPPSIKDIKLDYSECWVNVITISANWNEFCECPRNYSGLLVNYIDSFSKESIFEMLETPFLLIEILNKLETVVTELTPLFSVICDCWVNSIFGNLDGWRTTLDKETVDFNVRNNCTISSSGIEILDREIILLNNEIKNSLPDEFRDLIDCVSDYVSLVKCFNEFRKQVVSDGRLYIRDLADLIKDAQRRKNEI</sequence>
<reference evidence="1" key="1">
    <citation type="submission" date="2018-10" db="EMBL/GenBank/DDBJ databases">
        <title>Hidden diversity of soil giant viruses.</title>
        <authorList>
            <person name="Schulz F."/>
            <person name="Alteio L."/>
            <person name="Goudeau D."/>
            <person name="Ryan E.M."/>
            <person name="Malmstrom R.R."/>
            <person name="Blanchard J."/>
            <person name="Woyke T."/>
        </authorList>
    </citation>
    <scope>NUCLEOTIDE SEQUENCE</scope>
    <source>
        <strain evidence="1">HAV1</strain>
    </source>
</reference>
<protein>
    <submittedName>
        <fullName evidence="1">Uncharacterized protein</fullName>
    </submittedName>
</protein>